<dbReference type="CDD" id="cd02619">
    <property type="entry name" value="Peptidase_C1"/>
    <property type="match status" value="1"/>
</dbReference>
<evidence type="ECO:0000256" key="1">
    <source>
        <dbReference type="ARBA" id="ARBA00008455"/>
    </source>
</evidence>
<sequence length="396" mass="44403">MKYHASTLFMITLVGIIGFLFGPIVNAETEKTFQPDDFSTYGLGLKDNKVSEDIPEYAPSTSYLTKQEATKQKQQGIPNPNILPNQIDLREYFPEVRSQGKFGTCVPFATTALREYYIAKDAGARGTDITYLSPSYIYYPSGPKDGMYFESAFRILKLEGVPPETERLYDLNSENTNQFKEPLTALQQKNAVPYKISSYQAIRQANMIANIKQAVANQDPVLVGIHVYPNFDATPTSGIVPPVTEKKSRGGHALVVVGYDETNEWFIVRNSWGTKFGDKGYAYMHYQTLLDMSNSVSYVIKPLQKQYPPFGVKITTTDISSSEIKFNISAKNATVYDLYKNNQKIQTFTSSTITDLNIMPGQSYMYHLVAKNTMGETRSYPMSLSIPPVIPIKQAS</sequence>
<dbReference type="RefSeq" id="WP_098228522.1">
    <property type="nucleotide sequence ID" value="NZ_NUBY01000473.1"/>
</dbReference>
<dbReference type="InterPro" id="IPR000668">
    <property type="entry name" value="Peptidase_C1A_C"/>
</dbReference>
<dbReference type="Gene3D" id="2.60.40.10">
    <property type="entry name" value="Immunoglobulins"/>
    <property type="match status" value="1"/>
</dbReference>
<dbReference type="GO" id="GO:0008234">
    <property type="term" value="F:cysteine-type peptidase activity"/>
    <property type="evidence" value="ECO:0007669"/>
    <property type="project" value="InterPro"/>
</dbReference>
<dbReference type="Pfam" id="PF00112">
    <property type="entry name" value="Peptidase_C1"/>
    <property type="match status" value="1"/>
</dbReference>
<proteinExistence type="inferred from homology"/>
<dbReference type="Proteomes" id="UP000220841">
    <property type="component" value="Unassembled WGS sequence"/>
</dbReference>
<dbReference type="InterPro" id="IPR038765">
    <property type="entry name" value="Papain-like_cys_pep_sf"/>
</dbReference>
<name>A0A2A8GTD8_9BACI</name>
<feature type="domain" description="Peptidase C1A papain C-terminal" evidence="2">
    <location>
        <begin position="83"/>
        <end position="300"/>
    </location>
</feature>
<evidence type="ECO:0000313" key="4">
    <source>
        <dbReference type="Proteomes" id="UP000220841"/>
    </source>
</evidence>
<dbReference type="InterPro" id="IPR013128">
    <property type="entry name" value="Peptidase_C1A"/>
</dbReference>
<dbReference type="AlphaFoldDB" id="A0A2A8GTD8"/>
<dbReference type="GO" id="GO:0006508">
    <property type="term" value="P:proteolysis"/>
    <property type="evidence" value="ECO:0007669"/>
    <property type="project" value="InterPro"/>
</dbReference>
<comment type="similarity">
    <text evidence="1">Belongs to the peptidase C1 family.</text>
</comment>
<dbReference type="PROSITE" id="PS00639">
    <property type="entry name" value="THIOL_PROTEASE_HIS"/>
    <property type="match status" value="1"/>
</dbReference>
<protein>
    <submittedName>
        <fullName evidence="3">Peptidase C1</fullName>
    </submittedName>
</protein>
<dbReference type="InterPro" id="IPR013783">
    <property type="entry name" value="Ig-like_fold"/>
</dbReference>
<evidence type="ECO:0000313" key="3">
    <source>
        <dbReference type="EMBL" id="PEP80032.1"/>
    </source>
</evidence>
<dbReference type="InterPro" id="IPR025660">
    <property type="entry name" value="Pept_his_AS"/>
</dbReference>
<organism evidence="3 4">
    <name type="scientific">Bacillus toyonensis</name>
    <dbReference type="NCBI Taxonomy" id="155322"/>
    <lineage>
        <taxon>Bacteria</taxon>
        <taxon>Bacillati</taxon>
        <taxon>Bacillota</taxon>
        <taxon>Bacilli</taxon>
        <taxon>Bacillales</taxon>
        <taxon>Bacillaceae</taxon>
        <taxon>Bacillus</taxon>
        <taxon>Bacillus cereus group</taxon>
    </lineage>
</organism>
<dbReference type="SUPFAM" id="SSF54001">
    <property type="entry name" value="Cysteine proteinases"/>
    <property type="match status" value="1"/>
</dbReference>
<dbReference type="PANTHER" id="PTHR12411">
    <property type="entry name" value="CYSTEINE PROTEASE FAMILY C1-RELATED"/>
    <property type="match status" value="1"/>
</dbReference>
<dbReference type="SMART" id="SM00645">
    <property type="entry name" value="Pept_C1"/>
    <property type="match status" value="1"/>
</dbReference>
<accession>A0A2A8GTD8</accession>
<gene>
    <name evidence="3" type="ORF">CN585_31440</name>
</gene>
<evidence type="ECO:0000259" key="2">
    <source>
        <dbReference type="SMART" id="SM00645"/>
    </source>
</evidence>
<dbReference type="EMBL" id="NUBY01000473">
    <property type="protein sequence ID" value="PEP80032.1"/>
    <property type="molecule type" value="Genomic_DNA"/>
</dbReference>
<comment type="caution">
    <text evidence="3">The sequence shown here is derived from an EMBL/GenBank/DDBJ whole genome shotgun (WGS) entry which is preliminary data.</text>
</comment>
<dbReference type="Gene3D" id="3.90.70.10">
    <property type="entry name" value="Cysteine proteinases"/>
    <property type="match status" value="1"/>
</dbReference>
<reference evidence="3 4" key="1">
    <citation type="submission" date="2017-09" db="EMBL/GenBank/DDBJ databases">
        <title>Large-scale bioinformatics analysis of Bacillus genomes uncovers conserved roles of natural products in bacterial physiology.</title>
        <authorList>
            <consortium name="Agbiome Team Llc"/>
            <person name="Bleich R.M."/>
            <person name="Grubbs K.J."/>
            <person name="Santa Maria K.C."/>
            <person name="Allen S.E."/>
            <person name="Farag S."/>
            <person name="Shank E.A."/>
            <person name="Bowers A."/>
        </authorList>
    </citation>
    <scope>NUCLEOTIDE SEQUENCE [LARGE SCALE GENOMIC DNA]</scope>
    <source>
        <strain evidence="3 4">AFS021349</strain>
    </source>
</reference>